<dbReference type="Proteomes" id="UP000887575">
    <property type="component" value="Unassembled WGS sequence"/>
</dbReference>
<organism evidence="1 2">
    <name type="scientific">Mesorhabditis belari</name>
    <dbReference type="NCBI Taxonomy" id="2138241"/>
    <lineage>
        <taxon>Eukaryota</taxon>
        <taxon>Metazoa</taxon>
        <taxon>Ecdysozoa</taxon>
        <taxon>Nematoda</taxon>
        <taxon>Chromadorea</taxon>
        <taxon>Rhabditida</taxon>
        <taxon>Rhabditina</taxon>
        <taxon>Rhabditomorpha</taxon>
        <taxon>Rhabditoidea</taxon>
        <taxon>Rhabditidae</taxon>
        <taxon>Mesorhabditinae</taxon>
        <taxon>Mesorhabditis</taxon>
    </lineage>
</organism>
<evidence type="ECO:0000313" key="2">
    <source>
        <dbReference type="WBParaSite" id="MBELARI_LOCUS14250"/>
    </source>
</evidence>
<dbReference type="WBParaSite" id="MBELARI_LOCUS14250">
    <property type="protein sequence ID" value="MBELARI_LOCUS14250"/>
    <property type="gene ID" value="MBELARI_LOCUS14250"/>
</dbReference>
<keyword evidence="1" id="KW-1185">Reference proteome</keyword>
<accession>A0AAF3EJP7</accession>
<proteinExistence type="predicted"/>
<protein>
    <recommendedName>
        <fullName evidence="3">Protein kinase domain-containing protein</fullName>
    </recommendedName>
</protein>
<name>A0AAF3EJP7_9BILA</name>
<dbReference type="InterPro" id="IPR011009">
    <property type="entry name" value="Kinase-like_dom_sf"/>
</dbReference>
<dbReference type="AlphaFoldDB" id="A0AAF3EJP7"/>
<evidence type="ECO:0000313" key="1">
    <source>
        <dbReference type="Proteomes" id="UP000887575"/>
    </source>
</evidence>
<reference evidence="2" key="1">
    <citation type="submission" date="2024-02" db="UniProtKB">
        <authorList>
            <consortium name="WormBaseParasite"/>
        </authorList>
    </citation>
    <scope>IDENTIFICATION</scope>
</reference>
<dbReference type="Gene3D" id="1.10.510.10">
    <property type="entry name" value="Transferase(Phosphotransferase) domain 1"/>
    <property type="match status" value="1"/>
</dbReference>
<dbReference type="SUPFAM" id="SSF56112">
    <property type="entry name" value="Protein kinase-like (PK-like)"/>
    <property type="match status" value="1"/>
</dbReference>
<evidence type="ECO:0008006" key="3">
    <source>
        <dbReference type="Google" id="ProtNLM"/>
    </source>
</evidence>
<sequence>MRRLDLKDDGVDGGTWPYKPPEKCQADYELSHQIDVFAAGLVLWEVIERRKLTAALVPISFTKNSLELAELHGLVKSCSDRSTPLYLRFNSGSQALEVVESLQKKEKFSRLQVKPERRFEERKLKQLTKDDIHFDDDDDDLHISTISLSALQETPRQKDVRSLSTHLEEHEESVTIDKSETDLLIPPLSSTLWDFHYREQSQEKMPKEKEISYEIAPSNNQTRMTSIESSFHLSELAFTSLQISKESRIQESIIGFQMMSKIDR</sequence>